<dbReference type="EMBL" id="CM004466">
    <property type="protein sequence ID" value="OCU02678.1"/>
    <property type="molecule type" value="Genomic_DNA"/>
</dbReference>
<evidence type="ECO:0000313" key="2">
    <source>
        <dbReference type="Proteomes" id="UP000694892"/>
    </source>
</evidence>
<gene>
    <name evidence="1" type="ORF">XELAEV_18008444mg</name>
</gene>
<organism evidence="1 2">
    <name type="scientific">Xenopus laevis</name>
    <name type="common">African clawed frog</name>
    <dbReference type="NCBI Taxonomy" id="8355"/>
    <lineage>
        <taxon>Eukaryota</taxon>
        <taxon>Metazoa</taxon>
        <taxon>Chordata</taxon>
        <taxon>Craniata</taxon>
        <taxon>Vertebrata</taxon>
        <taxon>Euteleostomi</taxon>
        <taxon>Amphibia</taxon>
        <taxon>Batrachia</taxon>
        <taxon>Anura</taxon>
        <taxon>Pipoidea</taxon>
        <taxon>Pipidae</taxon>
        <taxon>Xenopodinae</taxon>
        <taxon>Xenopus</taxon>
        <taxon>Xenopus</taxon>
    </lineage>
</organism>
<dbReference type="Proteomes" id="UP000694892">
    <property type="component" value="Chromosome 1L"/>
</dbReference>
<protein>
    <submittedName>
        <fullName evidence="1">Uncharacterized protein</fullName>
    </submittedName>
</protein>
<accession>A0A974I5D8</accession>
<name>A0A974I5D8_XENLA</name>
<proteinExistence type="predicted"/>
<evidence type="ECO:0000313" key="1">
    <source>
        <dbReference type="EMBL" id="OCU02678.1"/>
    </source>
</evidence>
<sequence>MECCQTSGAPIYYTAANKARTEIREHLRALKYKPVKTEKSIQKGALQRREQLWVLRSQHPGKNMVLVCLLVLLIVDISRCNKNLKCTKIFNDQWRN</sequence>
<reference evidence="2" key="1">
    <citation type="journal article" date="2016" name="Nature">
        <title>Genome evolution in the allotetraploid frog Xenopus laevis.</title>
        <authorList>
            <person name="Session A.M."/>
            <person name="Uno Y."/>
            <person name="Kwon T."/>
            <person name="Chapman J.A."/>
            <person name="Toyoda A."/>
            <person name="Takahashi S."/>
            <person name="Fukui A."/>
            <person name="Hikosaka A."/>
            <person name="Suzuki A."/>
            <person name="Kondo M."/>
            <person name="van Heeringen S.J."/>
            <person name="Quigley I."/>
            <person name="Heinz S."/>
            <person name="Ogino H."/>
            <person name="Ochi H."/>
            <person name="Hellsten U."/>
            <person name="Lyons J.B."/>
            <person name="Simakov O."/>
            <person name="Putnam N."/>
            <person name="Stites J."/>
            <person name="Kuroki Y."/>
            <person name="Tanaka T."/>
            <person name="Michiue T."/>
            <person name="Watanabe M."/>
            <person name="Bogdanovic O."/>
            <person name="Lister R."/>
            <person name="Georgiou G."/>
            <person name="Paranjpe S.S."/>
            <person name="van Kruijsbergen I."/>
            <person name="Shu S."/>
            <person name="Carlson J."/>
            <person name="Kinoshita T."/>
            <person name="Ohta Y."/>
            <person name="Mawaribuchi S."/>
            <person name="Jenkins J."/>
            <person name="Grimwood J."/>
            <person name="Schmutz J."/>
            <person name="Mitros T."/>
            <person name="Mozaffari S.V."/>
            <person name="Suzuki Y."/>
            <person name="Haramoto Y."/>
            <person name="Yamamoto T.S."/>
            <person name="Takagi C."/>
            <person name="Heald R."/>
            <person name="Miller K."/>
            <person name="Haudenschild C."/>
            <person name="Kitzman J."/>
            <person name="Nakayama T."/>
            <person name="Izutsu Y."/>
            <person name="Robert J."/>
            <person name="Fortriede J."/>
            <person name="Burns K."/>
            <person name="Lotay V."/>
            <person name="Karimi K."/>
            <person name="Yasuoka Y."/>
            <person name="Dichmann D.S."/>
            <person name="Flajnik M.F."/>
            <person name="Houston D.W."/>
            <person name="Shendure J."/>
            <person name="DuPasquier L."/>
            <person name="Vize P.D."/>
            <person name="Zorn A.M."/>
            <person name="Ito M."/>
            <person name="Marcotte E.M."/>
            <person name="Wallingford J.B."/>
            <person name="Ito Y."/>
            <person name="Asashima M."/>
            <person name="Ueno N."/>
            <person name="Matsuda Y."/>
            <person name="Veenstra G.J."/>
            <person name="Fujiyama A."/>
            <person name="Harland R.M."/>
            <person name="Taira M."/>
            <person name="Rokhsar D.S."/>
        </authorList>
    </citation>
    <scope>NUCLEOTIDE SEQUENCE [LARGE SCALE GENOMIC DNA]</scope>
    <source>
        <strain evidence="2">J</strain>
    </source>
</reference>
<dbReference type="AlphaFoldDB" id="A0A974I5D8"/>